<evidence type="ECO:0000313" key="2">
    <source>
        <dbReference type="Proteomes" id="UP001145072"/>
    </source>
</evidence>
<accession>A0A9X3WLJ2</accession>
<evidence type="ECO:0000313" key="1">
    <source>
        <dbReference type="EMBL" id="MDC3419509.1"/>
    </source>
</evidence>
<dbReference type="RefSeq" id="WP_259866951.1">
    <property type="nucleotide sequence ID" value="NZ_JAMQJZ010000002.1"/>
</dbReference>
<gene>
    <name evidence="1" type="ORF">NC661_03920</name>
</gene>
<keyword evidence="2" id="KW-1185">Reference proteome</keyword>
<reference evidence="1" key="1">
    <citation type="submission" date="2022-06" db="EMBL/GenBank/DDBJ databases">
        <title>Aquibacillus sp. a new bacterium isolated from soil saline samples.</title>
        <authorList>
            <person name="Galisteo C."/>
            <person name="De La Haba R."/>
            <person name="Sanchez-Porro C."/>
            <person name="Ventosa A."/>
        </authorList>
    </citation>
    <scope>NUCLEOTIDE SEQUENCE</scope>
    <source>
        <strain evidence="1">JCM 12387</strain>
    </source>
</reference>
<dbReference type="EMBL" id="JAMQJZ010000002">
    <property type="protein sequence ID" value="MDC3419509.1"/>
    <property type="molecule type" value="Genomic_DNA"/>
</dbReference>
<protein>
    <submittedName>
        <fullName evidence="1">Uncharacterized protein</fullName>
    </submittedName>
</protein>
<organism evidence="1 2">
    <name type="scientific">Aquibacillus koreensis</name>
    <dbReference type="NCBI Taxonomy" id="279446"/>
    <lineage>
        <taxon>Bacteria</taxon>
        <taxon>Bacillati</taxon>
        <taxon>Bacillota</taxon>
        <taxon>Bacilli</taxon>
        <taxon>Bacillales</taxon>
        <taxon>Bacillaceae</taxon>
        <taxon>Aquibacillus</taxon>
    </lineage>
</organism>
<sequence length="193" mass="22300">MRKKWLFILPLIIILFFILFLSGYRFNALSAAKSHEFLPVDAELVEQHDIGSTGIFLFKSDKEKMYHTVVSIKKGFFYHSGVSTFTPFRSDKIQTIGGINYSTKEGVASMLSIISYDEEVAYIEAGVEPYTKKKVIKMGEPITFLFSNRKQMDHLNAVATNKEGDELYYFGYPEHATHINLNEDIRWYKIDEQ</sequence>
<name>A0A9X3WLJ2_9BACI</name>
<dbReference type="Proteomes" id="UP001145072">
    <property type="component" value="Unassembled WGS sequence"/>
</dbReference>
<proteinExistence type="predicted"/>
<comment type="caution">
    <text evidence="1">The sequence shown here is derived from an EMBL/GenBank/DDBJ whole genome shotgun (WGS) entry which is preliminary data.</text>
</comment>
<dbReference type="AlphaFoldDB" id="A0A9X3WLJ2"/>